<name>A0ABT4TYE3_9ACTN</name>
<dbReference type="Pfam" id="PF00440">
    <property type="entry name" value="TetR_N"/>
    <property type="match status" value="1"/>
</dbReference>
<dbReference type="PANTHER" id="PTHR30328">
    <property type="entry name" value="TRANSCRIPTIONAL REPRESSOR"/>
    <property type="match status" value="1"/>
</dbReference>
<evidence type="ECO:0000256" key="1">
    <source>
        <dbReference type="ARBA" id="ARBA00023125"/>
    </source>
</evidence>
<organism evidence="5 6">
    <name type="scientific">Nocardiopsis endophytica</name>
    <dbReference type="NCBI Taxonomy" id="3018445"/>
    <lineage>
        <taxon>Bacteria</taxon>
        <taxon>Bacillati</taxon>
        <taxon>Actinomycetota</taxon>
        <taxon>Actinomycetes</taxon>
        <taxon>Streptosporangiales</taxon>
        <taxon>Nocardiopsidaceae</taxon>
        <taxon>Nocardiopsis</taxon>
    </lineage>
</organism>
<dbReference type="PROSITE" id="PS50977">
    <property type="entry name" value="HTH_TETR_2"/>
    <property type="match status" value="1"/>
</dbReference>
<dbReference type="SUPFAM" id="SSF48498">
    <property type="entry name" value="Tetracyclin repressor-like, C-terminal domain"/>
    <property type="match status" value="1"/>
</dbReference>
<feature type="compositionally biased region" description="Basic and acidic residues" evidence="3">
    <location>
        <begin position="15"/>
        <end position="26"/>
    </location>
</feature>
<dbReference type="RefSeq" id="WP_270683182.1">
    <property type="nucleotide sequence ID" value="NZ_JAQFWQ010000002.1"/>
</dbReference>
<dbReference type="EMBL" id="JAQFWQ010000002">
    <property type="protein sequence ID" value="MDA2809269.1"/>
    <property type="molecule type" value="Genomic_DNA"/>
</dbReference>
<reference evidence="5 6" key="1">
    <citation type="submission" date="2023-01" db="EMBL/GenBank/DDBJ databases">
        <title>Draft genome sequence of Nocardiopsis sp. RSe5-2 isolated from halophytes.</title>
        <authorList>
            <person name="Duangmal K."/>
            <person name="Chantavorakit T."/>
        </authorList>
    </citation>
    <scope>NUCLEOTIDE SEQUENCE [LARGE SCALE GENOMIC DNA]</scope>
    <source>
        <strain evidence="5 6">RSe5-2</strain>
    </source>
</reference>
<protein>
    <submittedName>
        <fullName evidence="5">TetR family transcriptional regulator</fullName>
    </submittedName>
</protein>
<dbReference type="InterPro" id="IPR001647">
    <property type="entry name" value="HTH_TetR"/>
</dbReference>
<evidence type="ECO:0000259" key="4">
    <source>
        <dbReference type="PROSITE" id="PS50977"/>
    </source>
</evidence>
<dbReference type="SUPFAM" id="SSF46689">
    <property type="entry name" value="Homeodomain-like"/>
    <property type="match status" value="1"/>
</dbReference>
<dbReference type="InterPro" id="IPR041467">
    <property type="entry name" value="Sco4008_C"/>
</dbReference>
<gene>
    <name evidence="5" type="ORF">O4J56_01345</name>
</gene>
<comment type="caution">
    <text evidence="5">The sequence shown here is derived from an EMBL/GenBank/DDBJ whole genome shotgun (WGS) entry which is preliminary data.</text>
</comment>
<evidence type="ECO:0000313" key="6">
    <source>
        <dbReference type="Proteomes" id="UP001527866"/>
    </source>
</evidence>
<keyword evidence="6" id="KW-1185">Reference proteome</keyword>
<keyword evidence="1 2" id="KW-0238">DNA-binding</keyword>
<accession>A0ABT4TYE3</accession>
<dbReference type="Gene3D" id="1.10.357.10">
    <property type="entry name" value="Tetracycline Repressor, domain 2"/>
    <property type="match status" value="1"/>
</dbReference>
<evidence type="ECO:0000256" key="2">
    <source>
        <dbReference type="PROSITE-ProRule" id="PRU00335"/>
    </source>
</evidence>
<evidence type="ECO:0000313" key="5">
    <source>
        <dbReference type="EMBL" id="MDA2809269.1"/>
    </source>
</evidence>
<dbReference type="InterPro" id="IPR009057">
    <property type="entry name" value="Homeodomain-like_sf"/>
</dbReference>
<dbReference type="PANTHER" id="PTHR30328:SF54">
    <property type="entry name" value="HTH-TYPE TRANSCRIPTIONAL REPRESSOR SCO4008"/>
    <property type="match status" value="1"/>
</dbReference>
<evidence type="ECO:0000256" key="3">
    <source>
        <dbReference type="SAM" id="MobiDB-lite"/>
    </source>
</evidence>
<feature type="region of interest" description="Disordered" evidence="3">
    <location>
        <begin position="1"/>
        <end position="26"/>
    </location>
</feature>
<dbReference type="InterPro" id="IPR050109">
    <property type="entry name" value="HTH-type_TetR-like_transc_reg"/>
</dbReference>
<feature type="DNA-binding region" description="H-T-H motif" evidence="2">
    <location>
        <begin position="48"/>
        <end position="67"/>
    </location>
</feature>
<dbReference type="Pfam" id="PF17926">
    <property type="entry name" value="TetR_C_21"/>
    <property type="match status" value="1"/>
</dbReference>
<feature type="domain" description="HTH tetR-type" evidence="4">
    <location>
        <begin position="25"/>
        <end position="85"/>
    </location>
</feature>
<dbReference type="Proteomes" id="UP001527866">
    <property type="component" value="Unassembled WGS sequence"/>
</dbReference>
<sequence length="211" mass="23383">MGTEAGGERRARRAPRAEERRRDPERTRRRILDAAAAEFARKGYDAARVADIAGRAGVNKQLISYYFDGKAGLMRALRERWEEMEDEGHRPDRSLAELAAGYALANWEHRDMARVRLWSALAGGGGGEDRARDDLADLERRKRDGEIPGDIDPRHLLLALFGAASAVHVAPEVVRALFGAEHDAEQVNRDYAEQLSRIVAHLTGSGRPPGP</sequence>
<dbReference type="InterPro" id="IPR036271">
    <property type="entry name" value="Tet_transcr_reg_TetR-rel_C_sf"/>
</dbReference>
<proteinExistence type="predicted"/>
<dbReference type="PRINTS" id="PR00455">
    <property type="entry name" value="HTHTETR"/>
</dbReference>